<dbReference type="PANTHER" id="PTHR21588">
    <property type="entry name" value="COILED-COIL-HELIX-COILED-COIL-HELIX DOMAIN CONTAINING 6"/>
    <property type="match status" value="1"/>
</dbReference>
<name>A0AAD9VSG0_9HYME</name>
<dbReference type="AlphaFoldDB" id="A0AAD9VSG0"/>
<dbReference type="InterPro" id="IPR052632">
    <property type="entry name" value="MICOS_subunit_Mic19"/>
</dbReference>
<organism evidence="1 2">
    <name type="scientific">Odynerus spinipes</name>
    <dbReference type="NCBI Taxonomy" id="1348599"/>
    <lineage>
        <taxon>Eukaryota</taxon>
        <taxon>Metazoa</taxon>
        <taxon>Ecdysozoa</taxon>
        <taxon>Arthropoda</taxon>
        <taxon>Hexapoda</taxon>
        <taxon>Insecta</taxon>
        <taxon>Pterygota</taxon>
        <taxon>Neoptera</taxon>
        <taxon>Endopterygota</taxon>
        <taxon>Hymenoptera</taxon>
        <taxon>Apocrita</taxon>
        <taxon>Aculeata</taxon>
        <taxon>Vespoidea</taxon>
        <taxon>Vespidae</taxon>
        <taxon>Eumeninae</taxon>
        <taxon>Odynerus</taxon>
    </lineage>
</organism>
<dbReference type="PANTHER" id="PTHR21588:SF18">
    <property type="entry name" value="MICOS COMPLEX SUBUNIT MIC19"/>
    <property type="match status" value="1"/>
</dbReference>
<evidence type="ECO:0000313" key="2">
    <source>
        <dbReference type="Proteomes" id="UP001258017"/>
    </source>
</evidence>
<keyword evidence="2" id="KW-1185">Reference proteome</keyword>
<protein>
    <recommendedName>
        <fullName evidence="3">MICOS complex subunit MIC19</fullName>
    </recommendedName>
</protein>
<dbReference type="EMBL" id="JAIFRP010000021">
    <property type="protein sequence ID" value="KAK2585271.1"/>
    <property type="molecule type" value="Genomic_DNA"/>
</dbReference>
<evidence type="ECO:0000313" key="1">
    <source>
        <dbReference type="EMBL" id="KAK2585271.1"/>
    </source>
</evidence>
<reference evidence="1" key="2">
    <citation type="journal article" date="2023" name="Commun. Biol.">
        <title>Intrasexual cuticular hydrocarbon dimorphism in a wasp sheds light on hydrocarbon biosynthesis genes in Hymenoptera.</title>
        <authorList>
            <person name="Moris V.C."/>
            <person name="Podsiadlowski L."/>
            <person name="Martin S."/>
            <person name="Oeyen J.P."/>
            <person name="Donath A."/>
            <person name="Petersen M."/>
            <person name="Wilbrandt J."/>
            <person name="Misof B."/>
            <person name="Liedtke D."/>
            <person name="Thamm M."/>
            <person name="Scheiner R."/>
            <person name="Schmitt T."/>
            <person name="Niehuis O."/>
        </authorList>
    </citation>
    <scope>NUCLEOTIDE SEQUENCE</scope>
    <source>
        <strain evidence="1">GBR_01_08_01A</strain>
    </source>
</reference>
<comment type="caution">
    <text evidence="1">The sequence shown here is derived from an EMBL/GenBank/DDBJ whole genome shotgun (WGS) entry which is preliminary data.</text>
</comment>
<dbReference type="GO" id="GO:0061617">
    <property type="term" value="C:MICOS complex"/>
    <property type="evidence" value="ECO:0007669"/>
    <property type="project" value="TreeGrafter"/>
</dbReference>
<dbReference type="GO" id="GO:0007007">
    <property type="term" value="P:inner mitochondrial membrane organization"/>
    <property type="evidence" value="ECO:0007669"/>
    <property type="project" value="TreeGrafter"/>
</dbReference>
<dbReference type="Proteomes" id="UP001258017">
    <property type="component" value="Unassembled WGS sequence"/>
</dbReference>
<evidence type="ECO:0008006" key="3">
    <source>
        <dbReference type="Google" id="ProtNLM"/>
    </source>
</evidence>
<reference evidence="1" key="1">
    <citation type="submission" date="2021-08" db="EMBL/GenBank/DDBJ databases">
        <authorList>
            <person name="Misof B."/>
            <person name="Oliver O."/>
            <person name="Podsiadlowski L."/>
            <person name="Donath A."/>
            <person name="Peters R."/>
            <person name="Mayer C."/>
            <person name="Rust J."/>
            <person name="Gunkel S."/>
            <person name="Lesny P."/>
            <person name="Martin S."/>
            <person name="Oeyen J.P."/>
            <person name="Petersen M."/>
            <person name="Panagiotis P."/>
            <person name="Wilbrandt J."/>
            <person name="Tanja T."/>
        </authorList>
    </citation>
    <scope>NUCLEOTIDE SEQUENCE</scope>
    <source>
        <strain evidence="1">GBR_01_08_01A</strain>
        <tissue evidence="1">Thorax + abdomen</tissue>
    </source>
</reference>
<proteinExistence type="predicted"/>
<sequence length="151" mass="17444">MGSEQSTRKLTIFNEEEIGVIKVSNAVVQRLAQGSNEISKEATKDRQKEQELQAQNQYWQRRLQNMEKKHLMIDHILEEEYKKALNEFSSIGKGPKSGDNLGNEQPCITGKEKVLKCYQDHPKEILKCSNLVEEFSNCVDQRRVNFIATRC</sequence>
<gene>
    <name evidence="1" type="ORF">KPH14_009966</name>
</gene>
<accession>A0AAD9VSG0</accession>